<protein>
    <submittedName>
        <fullName evidence="5">Molybdate ABC transporter substrate-binding protein</fullName>
    </submittedName>
</protein>
<feature type="binding site" evidence="4">
    <location>
        <position position="180"/>
    </location>
    <ligand>
        <name>molybdate</name>
        <dbReference type="ChEBI" id="CHEBI:36264"/>
    </ligand>
</feature>
<gene>
    <name evidence="5" type="primary">modA</name>
    <name evidence="5" type="ORF">F0L17_17560</name>
</gene>
<evidence type="ECO:0000313" key="6">
    <source>
        <dbReference type="Proteomes" id="UP000473014"/>
    </source>
</evidence>
<reference evidence="5 6" key="1">
    <citation type="submission" date="2019-11" db="EMBL/GenBank/DDBJ databases">
        <authorList>
            <person name="Yuan L."/>
        </authorList>
    </citation>
    <scope>NUCLEOTIDE SEQUENCE [LARGE SCALE GENOMIC DNA]</scope>
    <source>
        <strain evidence="5 6">TRM43335</strain>
    </source>
</reference>
<dbReference type="AlphaFoldDB" id="A0A6G2BF72"/>
<proteinExistence type="inferred from homology"/>
<evidence type="ECO:0000256" key="2">
    <source>
        <dbReference type="ARBA" id="ARBA00022723"/>
    </source>
</evidence>
<feature type="binding site" evidence="4">
    <location>
        <position position="162"/>
    </location>
    <ligand>
        <name>molybdate</name>
        <dbReference type="ChEBI" id="CHEBI:36264"/>
    </ligand>
</feature>
<dbReference type="GO" id="GO:0046872">
    <property type="term" value="F:metal ion binding"/>
    <property type="evidence" value="ECO:0007669"/>
    <property type="project" value="UniProtKB-KW"/>
</dbReference>
<dbReference type="EMBL" id="WIXO01000001">
    <property type="protein sequence ID" value="MTE20890.1"/>
    <property type="molecule type" value="Genomic_DNA"/>
</dbReference>
<keyword evidence="2 4" id="KW-0479">Metal-binding</keyword>
<dbReference type="PANTHER" id="PTHR30632">
    <property type="entry name" value="MOLYBDATE-BINDING PERIPLASMIC PROTEIN"/>
    <property type="match status" value="1"/>
</dbReference>
<evidence type="ECO:0000256" key="3">
    <source>
        <dbReference type="ARBA" id="ARBA00022729"/>
    </source>
</evidence>
<dbReference type="GO" id="GO:0030973">
    <property type="term" value="F:molybdate ion binding"/>
    <property type="evidence" value="ECO:0007669"/>
    <property type="project" value="TreeGrafter"/>
</dbReference>
<dbReference type="InterPro" id="IPR050682">
    <property type="entry name" value="ModA/WtpA"/>
</dbReference>
<feature type="binding site" evidence="4">
    <location>
        <position position="34"/>
    </location>
    <ligand>
        <name>molybdate</name>
        <dbReference type="ChEBI" id="CHEBI:36264"/>
    </ligand>
</feature>
<organism evidence="5 6">
    <name type="scientific">Streptomyces taklimakanensis</name>
    <dbReference type="NCBI Taxonomy" id="2569853"/>
    <lineage>
        <taxon>Bacteria</taxon>
        <taxon>Bacillati</taxon>
        <taxon>Actinomycetota</taxon>
        <taxon>Actinomycetes</taxon>
        <taxon>Kitasatosporales</taxon>
        <taxon>Streptomycetaceae</taxon>
        <taxon>Streptomyces</taxon>
    </lineage>
</organism>
<evidence type="ECO:0000256" key="1">
    <source>
        <dbReference type="ARBA" id="ARBA00009175"/>
    </source>
</evidence>
<feature type="binding site" evidence="4">
    <location>
        <position position="138"/>
    </location>
    <ligand>
        <name>molybdate</name>
        <dbReference type="ChEBI" id="CHEBI:36264"/>
    </ligand>
</feature>
<keyword evidence="3" id="KW-0732">Signal</keyword>
<dbReference type="Gene3D" id="3.40.190.10">
    <property type="entry name" value="Periplasmic binding protein-like II"/>
    <property type="match status" value="2"/>
</dbReference>
<evidence type="ECO:0000256" key="4">
    <source>
        <dbReference type="PIRSR" id="PIRSR004846-1"/>
    </source>
</evidence>
<comment type="caution">
    <text evidence="5">The sequence shown here is derived from an EMBL/GenBank/DDBJ whole genome shotgun (WGS) entry which is preliminary data.</text>
</comment>
<dbReference type="OrthoDB" id="9785015at2"/>
<dbReference type="Proteomes" id="UP000473014">
    <property type="component" value="Unassembled WGS sequence"/>
</dbReference>
<comment type="similarity">
    <text evidence="1">Belongs to the bacterial solute-binding protein ModA family.</text>
</comment>
<dbReference type="Pfam" id="PF13531">
    <property type="entry name" value="SBP_bac_11"/>
    <property type="match status" value="1"/>
</dbReference>
<sequence>MVALPLLLASGCGGGALGSTGGDRTTVTVLAASSLTDVLTEAGTAYEEEHPDVRLRLSFAGSQELAAQVRQGAPADVIVTADTETMDGLGDAVGPSTVIARNRLAIATAPGNPLDVDSLADLARRDLTVVLAAPEVPAGRYGQRLLDEEGVTVRPASREPSVRAVLSKVELGEADAGLVYVTDAVGGKVHSVPLPGDEGTTVRYPAAPLTDAPHPGRAADLVAWLGTEPARRILRDAGFPLP</sequence>
<dbReference type="GO" id="GO:0015689">
    <property type="term" value="P:molybdate ion transport"/>
    <property type="evidence" value="ECO:0007669"/>
    <property type="project" value="InterPro"/>
</dbReference>
<evidence type="ECO:0000313" key="5">
    <source>
        <dbReference type="EMBL" id="MTE20890.1"/>
    </source>
</evidence>
<name>A0A6G2BF72_9ACTN</name>
<dbReference type="SUPFAM" id="SSF53850">
    <property type="entry name" value="Periplasmic binding protein-like II"/>
    <property type="match status" value="1"/>
</dbReference>
<keyword evidence="4" id="KW-0500">Molybdenum</keyword>
<dbReference type="PANTHER" id="PTHR30632:SF0">
    <property type="entry name" value="SULFATE-BINDING PROTEIN"/>
    <property type="match status" value="1"/>
</dbReference>
<accession>A0A6G2BF72</accession>
<dbReference type="InterPro" id="IPR005950">
    <property type="entry name" value="ModA"/>
</dbReference>
<dbReference type="NCBIfam" id="TIGR01256">
    <property type="entry name" value="modA"/>
    <property type="match status" value="1"/>
</dbReference>
<feature type="binding site" evidence="4">
    <location>
        <position position="62"/>
    </location>
    <ligand>
        <name>molybdate</name>
        <dbReference type="ChEBI" id="CHEBI:36264"/>
    </ligand>
</feature>
<keyword evidence="6" id="KW-1185">Reference proteome</keyword>
<dbReference type="PIRSF" id="PIRSF004846">
    <property type="entry name" value="ModA"/>
    <property type="match status" value="1"/>
</dbReference>